<dbReference type="AlphaFoldDB" id="A0A3G9GAN4"/>
<reference evidence="2" key="1">
    <citation type="journal article" date="2017" name="Biotechnol. Biofuels">
        <title>Evaluation of environmental bacterial communities as a factor affecting the growth of duckweed Lemna minor.</title>
        <authorList>
            <person name="Ishizawa H."/>
            <person name="Kuroda M."/>
            <person name="Morikawa M."/>
            <person name="Ike M."/>
        </authorList>
    </citation>
    <scope>NUCLEOTIDE SEQUENCE [LARGE SCALE GENOMIC DNA]</scope>
    <source>
        <strain evidence="2">H3</strain>
    </source>
</reference>
<sequence length="37" mass="3966">MGNPVKGGIVNGEWVGAGLVAQVQALLADWIWNIQEM</sequence>
<protein>
    <submittedName>
        <fullName evidence="1">Uncharacterized protein</fullName>
    </submittedName>
</protein>
<gene>
    <name evidence="1" type="ORF">DLM_0905</name>
</gene>
<dbReference type="KEGG" id="amah:DLM_0905"/>
<proteinExistence type="predicted"/>
<dbReference type="Proteomes" id="UP000198290">
    <property type="component" value="Chromosome"/>
</dbReference>
<reference evidence="2" key="3">
    <citation type="journal article" date="2017" name="Plant Physiol. Biochem.">
        <title>Differential oxidative and antioxidative response of duckweed Lemna minor toward plant growth promoting/inhibiting bacteria.</title>
        <authorList>
            <person name="Ishizawa H."/>
            <person name="Kuroda M."/>
            <person name="Morikawa M."/>
            <person name="Ike M."/>
        </authorList>
    </citation>
    <scope>NUCLEOTIDE SEQUENCE [LARGE SCALE GENOMIC DNA]</scope>
    <source>
        <strain evidence="2">H3</strain>
    </source>
</reference>
<name>A0A3G9GAN4_9NEIS</name>
<accession>A0A3G9GAN4</accession>
<reference evidence="1 2" key="2">
    <citation type="journal article" date="2017" name="Genome Announc.">
        <title>Draft genome sequence of Aquitalea magnusonii strain H3, a plant growth-promoting bacterium of duckweed Lemna minor.</title>
        <authorList>
            <person name="Ishizawa H."/>
            <person name="Kuroda M."/>
            <person name="Ike M."/>
        </authorList>
    </citation>
    <scope>NUCLEOTIDE SEQUENCE [LARGE SCALE GENOMIC DNA]</scope>
    <source>
        <strain evidence="1 2">H3</strain>
    </source>
</reference>
<keyword evidence="2" id="KW-1185">Reference proteome</keyword>
<evidence type="ECO:0000313" key="1">
    <source>
        <dbReference type="EMBL" id="BBF84545.1"/>
    </source>
</evidence>
<evidence type="ECO:0000313" key="2">
    <source>
        <dbReference type="Proteomes" id="UP000198290"/>
    </source>
</evidence>
<organism evidence="1 2">
    <name type="scientific">Aquitalea magnusonii</name>
    <dbReference type="NCBI Taxonomy" id="332411"/>
    <lineage>
        <taxon>Bacteria</taxon>
        <taxon>Pseudomonadati</taxon>
        <taxon>Pseudomonadota</taxon>
        <taxon>Betaproteobacteria</taxon>
        <taxon>Neisseriales</taxon>
        <taxon>Chromobacteriaceae</taxon>
        <taxon>Aquitalea</taxon>
    </lineage>
</organism>
<dbReference type="EMBL" id="AP018823">
    <property type="protein sequence ID" value="BBF84545.1"/>
    <property type="molecule type" value="Genomic_DNA"/>
</dbReference>